<dbReference type="Proteomes" id="UP000321570">
    <property type="component" value="Unassembled WGS sequence"/>
</dbReference>
<dbReference type="PANTHER" id="PTHR22847:SF637">
    <property type="entry name" value="WD REPEAT DOMAIN 5B"/>
    <property type="match status" value="1"/>
</dbReference>
<dbReference type="SUPFAM" id="SSF50978">
    <property type="entry name" value="WD40 repeat-like"/>
    <property type="match status" value="1"/>
</dbReference>
<dbReference type="InterPro" id="IPR015943">
    <property type="entry name" value="WD40/YVTN_repeat-like_dom_sf"/>
</dbReference>
<feature type="non-terminal residue" evidence="4">
    <location>
        <position position="173"/>
    </location>
</feature>
<dbReference type="SMART" id="SM00320">
    <property type="entry name" value="WD40"/>
    <property type="match status" value="2"/>
</dbReference>
<evidence type="ECO:0000313" key="4">
    <source>
        <dbReference type="EMBL" id="VUZ48744.1"/>
    </source>
</evidence>
<dbReference type="GO" id="GO:1990234">
    <property type="term" value="C:transferase complex"/>
    <property type="evidence" value="ECO:0007669"/>
    <property type="project" value="UniProtKB-ARBA"/>
</dbReference>
<protein>
    <submittedName>
        <fullName evidence="4">Uncharacterized protein</fullName>
    </submittedName>
</protein>
<evidence type="ECO:0000256" key="3">
    <source>
        <dbReference type="PROSITE-ProRule" id="PRU00221"/>
    </source>
</evidence>
<dbReference type="InterPro" id="IPR001680">
    <property type="entry name" value="WD40_rpt"/>
</dbReference>
<dbReference type="PANTHER" id="PTHR22847">
    <property type="entry name" value="WD40 REPEAT PROTEIN"/>
    <property type="match status" value="1"/>
</dbReference>
<keyword evidence="2" id="KW-0677">Repeat</keyword>
<sequence length="173" mass="19526">DGRQFPHFRVLSGHESVINSLATSTKSSKPQTPDERCLFVSGSYDNTVRLWNALTGQCLRVFVVPNCTAVAFCDDWIISGDLQGNIHTHQIDGVLSRSVRKCRHPPVEIHYDGKWIVSVSTEYITIFNTEDHTSTTEIQSMFPKGYECVIIDLVAGEIIYCTEYNLHVYNLKA</sequence>
<dbReference type="EMBL" id="CABIJS010000310">
    <property type="protein sequence ID" value="VUZ48744.1"/>
    <property type="molecule type" value="Genomic_DNA"/>
</dbReference>
<reference evidence="4 5" key="1">
    <citation type="submission" date="2019-07" db="EMBL/GenBank/DDBJ databases">
        <authorList>
            <person name="Jastrzebski P J."/>
            <person name="Paukszto L."/>
            <person name="Jastrzebski P J."/>
        </authorList>
    </citation>
    <scope>NUCLEOTIDE SEQUENCE [LARGE SCALE GENOMIC DNA]</scope>
    <source>
        <strain evidence="4 5">WMS-il1</strain>
    </source>
</reference>
<feature type="repeat" description="WD" evidence="3">
    <location>
        <begin position="11"/>
        <end position="61"/>
    </location>
</feature>
<dbReference type="Gene3D" id="2.130.10.10">
    <property type="entry name" value="YVTN repeat-like/Quinoprotein amine dehydrogenase"/>
    <property type="match status" value="1"/>
</dbReference>
<keyword evidence="5" id="KW-1185">Reference proteome</keyword>
<dbReference type="InterPro" id="IPR036322">
    <property type="entry name" value="WD40_repeat_dom_sf"/>
</dbReference>
<dbReference type="PROSITE" id="PS50082">
    <property type="entry name" value="WD_REPEATS_2"/>
    <property type="match status" value="1"/>
</dbReference>
<feature type="non-terminal residue" evidence="4">
    <location>
        <position position="1"/>
    </location>
</feature>
<proteinExistence type="predicted"/>
<evidence type="ECO:0000313" key="5">
    <source>
        <dbReference type="Proteomes" id="UP000321570"/>
    </source>
</evidence>
<name>A0A564YQB5_HYMDI</name>
<accession>A0A564YQB5</accession>
<evidence type="ECO:0000256" key="1">
    <source>
        <dbReference type="ARBA" id="ARBA00022574"/>
    </source>
</evidence>
<keyword evidence="1 3" id="KW-0853">WD repeat</keyword>
<evidence type="ECO:0000256" key="2">
    <source>
        <dbReference type="ARBA" id="ARBA00022737"/>
    </source>
</evidence>
<dbReference type="Pfam" id="PF00400">
    <property type="entry name" value="WD40"/>
    <property type="match status" value="1"/>
</dbReference>
<gene>
    <name evidence="4" type="ORF">WMSIL1_LOCUS7971</name>
</gene>
<dbReference type="AlphaFoldDB" id="A0A564YQB5"/>
<organism evidence="4 5">
    <name type="scientific">Hymenolepis diminuta</name>
    <name type="common">Rat tapeworm</name>
    <dbReference type="NCBI Taxonomy" id="6216"/>
    <lineage>
        <taxon>Eukaryota</taxon>
        <taxon>Metazoa</taxon>
        <taxon>Spiralia</taxon>
        <taxon>Lophotrochozoa</taxon>
        <taxon>Platyhelminthes</taxon>
        <taxon>Cestoda</taxon>
        <taxon>Eucestoda</taxon>
        <taxon>Cyclophyllidea</taxon>
        <taxon>Hymenolepididae</taxon>
        <taxon>Hymenolepis</taxon>
    </lineage>
</organism>